<protein>
    <submittedName>
        <fullName evidence="2">Uncharacterized protein</fullName>
    </submittedName>
</protein>
<evidence type="ECO:0000256" key="1">
    <source>
        <dbReference type="SAM" id="MobiDB-lite"/>
    </source>
</evidence>
<evidence type="ECO:0000313" key="2">
    <source>
        <dbReference type="EMBL" id="BDI05845.1"/>
    </source>
</evidence>
<proteinExistence type="predicted"/>
<name>A0ABM7YMZ3_9BURK</name>
<sequence>MGVAGENVIAECHGTARSKGAVGTKSRNARLVAGSRRAVIAPASNGQRVALSASASTFKVSNQATLWQKVGKGELPPPKAVHSHPTAPQAHSTARQWPVCRAGAW</sequence>
<evidence type="ECO:0000313" key="3">
    <source>
        <dbReference type="Proteomes" id="UP001057498"/>
    </source>
</evidence>
<organism evidence="2 3">
    <name type="scientific">Sphaerotilus microaerophilus</name>
    <dbReference type="NCBI Taxonomy" id="2914710"/>
    <lineage>
        <taxon>Bacteria</taxon>
        <taxon>Pseudomonadati</taxon>
        <taxon>Pseudomonadota</taxon>
        <taxon>Betaproteobacteria</taxon>
        <taxon>Burkholderiales</taxon>
        <taxon>Sphaerotilaceae</taxon>
        <taxon>Sphaerotilus</taxon>
    </lineage>
</organism>
<accession>A0ABM7YMZ3</accession>
<keyword evidence="3" id="KW-1185">Reference proteome</keyword>
<gene>
    <name evidence="2" type="ORF">CATMQ487_28150</name>
</gene>
<dbReference type="EMBL" id="AP025730">
    <property type="protein sequence ID" value="BDI05845.1"/>
    <property type="molecule type" value="Genomic_DNA"/>
</dbReference>
<reference evidence="2" key="1">
    <citation type="submission" date="2022-04" db="EMBL/GenBank/DDBJ databases">
        <title>Whole genome sequence of Sphaerotilus sp. FB-5.</title>
        <authorList>
            <person name="Takeda M."/>
            <person name="Narihara S."/>
            <person name="Akimoto M."/>
            <person name="Akimoto R."/>
            <person name="Nishiyashiki S."/>
            <person name="Murakami T."/>
        </authorList>
    </citation>
    <scope>NUCLEOTIDE SEQUENCE</scope>
    <source>
        <strain evidence="2">FB-5</strain>
    </source>
</reference>
<feature type="region of interest" description="Disordered" evidence="1">
    <location>
        <begin position="71"/>
        <end position="105"/>
    </location>
</feature>
<dbReference type="Proteomes" id="UP001057498">
    <property type="component" value="Chromosome"/>
</dbReference>